<keyword evidence="3 11" id="KW-0813">Transport</keyword>
<name>A0AAW1N3W0_POPJA</name>
<evidence type="ECO:0000313" key="14">
    <source>
        <dbReference type="Proteomes" id="UP001458880"/>
    </source>
</evidence>
<keyword evidence="14" id="KW-1185">Reference proteome</keyword>
<keyword evidence="7" id="KW-0496">Mitochondrion</keyword>
<feature type="transmembrane region" description="Helical" evidence="12">
    <location>
        <begin position="52"/>
        <end position="75"/>
    </location>
</feature>
<evidence type="ECO:0000313" key="13">
    <source>
        <dbReference type="EMBL" id="KAK9753258.1"/>
    </source>
</evidence>
<dbReference type="PANTHER" id="PTHR45788:SF4">
    <property type="entry name" value="TRICARBOXYLATE TRANSPORT PROTEIN, MITOCHONDRIAL"/>
    <property type="match status" value="1"/>
</dbReference>
<keyword evidence="8 10" id="KW-0472">Membrane</keyword>
<dbReference type="SUPFAM" id="SSF103506">
    <property type="entry name" value="Mitochondrial carrier"/>
    <property type="match status" value="1"/>
</dbReference>
<comment type="caution">
    <text evidence="13">The sequence shown here is derived from an EMBL/GenBank/DDBJ whole genome shotgun (WGS) entry which is preliminary data.</text>
</comment>
<dbReference type="InterPro" id="IPR049563">
    <property type="entry name" value="TXTP-like"/>
</dbReference>
<dbReference type="AlphaFoldDB" id="A0AAW1N3W0"/>
<dbReference type="InterPro" id="IPR018108">
    <property type="entry name" value="MCP_transmembrane"/>
</dbReference>
<evidence type="ECO:0000256" key="9">
    <source>
        <dbReference type="ARBA" id="ARBA00042640"/>
    </source>
</evidence>
<organism evidence="13 14">
    <name type="scientific">Popillia japonica</name>
    <name type="common">Japanese beetle</name>
    <dbReference type="NCBI Taxonomy" id="7064"/>
    <lineage>
        <taxon>Eukaryota</taxon>
        <taxon>Metazoa</taxon>
        <taxon>Ecdysozoa</taxon>
        <taxon>Arthropoda</taxon>
        <taxon>Hexapoda</taxon>
        <taxon>Insecta</taxon>
        <taxon>Pterygota</taxon>
        <taxon>Neoptera</taxon>
        <taxon>Endopterygota</taxon>
        <taxon>Coleoptera</taxon>
        <taxon>Polyphaga</taxon>
        <taxon>Scarabaeiformia</taxon>
        <taxon>Scarabaeidae</taxon>
        <taxon>Rutelinae</taxon>
        <taxon>Popillia</taxon>
    </lineage>
</organism>
<sequence length="147" mass="16350">MIIKQEGLGGIYKGLTATILKQGSNQAIRFYVMETLKEKYRGGDPHKNVPKYIVGLMGGFAGLMGGFAGACSVFGNTPLDVVKTRMQGLEASKYKNIVDCFIKITKNEGPFAFYKGTLPRLSRVCLDVAITFMIYDSFMDLFNRLWP</sequence>
<comment type="subcellular location">
    <subcellularLocation>
        <location evidence="1">Mitochondrion membrane</location>
        <topology evidence="1">Multi-pass membrane protein</topology>
    </subcellularLocation>
</comment>
<evidence type="ECO:0000256" key="11">
    <source>
        <dbReference type="RuleBase" id="RU000488"/>
    </source>
</evidence>
<keyword evidence="5" id="KW-0677">Repeat</keyword>
<evidence type="ECO:0000256" key="2">
    <source>
        <dbReference type="ARBA" id="ARBA00006375"/>
    </source>
</evidence>
<dbReference type="Pfam" id="PF00153">
    <property type="entry name" value="Mito_carr"/>
    <property type="match status" value="2"/>
</dbReference>
<dbReference type="GO" id="GO:0006843">
    <property type="term" value="P:mitochondrial citrate transmembrane transport"/>
    <property type="evidence" value="ECO:0007669"/>
    <property type="project" value="TreeGrafter"/>
</dbReference>
<accession>A0AAW1N3W0</accession>
<dbReference type="GO" id="GO:0031966">
    <property type="term" value="C:mitochondrial membrane"/>
    <property type="evidence" value="ECO:0007669"/>
    <property type="project" value="UniProtKB-SubCell"/>
</dbReference>
<proteinExistence type="inferred from homology"/>
<keyword evidence="6 12" id="KW-1133">Transmembrane helix</keyword>
<dbReference type="PROSITE" id="PS50920">
    <property type="entry name" value="SOLCAR"/>
    <property type="match status" value="2"/>
</dbReference>
<evidence type="ECO:0000256" key="3">
    <source>
        <dbReference type="ARBA" id="ARBA00022448"/>
    </source>
</evidence>
<evidence type="ECO:0000256" key="5">
    <source>
        <dbReference type="ARBA" id="ARBA00022737"/>
    </source>
</evidence>
<reference evidence="13 14" key="1">
    <citation type="journal article" date="2024" name="BMC Genomics">
        <title>De novo assembly and annotation of Popillia japonica's genome with initial clues to its potential as an invasive pest.</title>
        <authorList>
            <person name="Cucini C."/>
            <person name="Boschi S."/>
            <person name="Funari R."/>
            <person name="Cardaioli E."/>
            <person name="Iannotti N."/>
            <person name="Marturano G."/>
            <person name="Paoli F."/>
            <person name="Bruttini M."/>
            <person name="Carapelli A."/>
            <person name="Frati F."/>
            <person name="Nardi F."/>
        </authorList>
    </citation>
    <scope>NUCLEOTIDE SEQUENCE [LARGE SCALE GENOMIC DNA]</scope>
    <source>
        <strain evidence="13">DMR45628</strain>
    </source>
</reference>
<dbReference type="InterPro" id="IPR023395">
    <property type="entry name" value="MCP_dom_sf"/>
</dbReference>
<dbReference type="EMBL" id="JASPKY010000015">
    <property type="protein sequence ID" value="KAK9753258.1"/>
    <property type="molecule type" value="Genomic_DNA"/>
</dbReference>
<evidence type="ECO:0000256" key="8">
    <source>
        <dbReference type="ARBA" id="ARBA00023136"/>
    </source>
</evidence>
<evidence type="ECO:0000256" key="12">
    <source>
        <dbReference type="SAM" id="Phobius"/>
    </source>
</evidence>
<comment type="similarity">
    <text evidence="2 11">Belongs to the mitochondrial carrier (TC 2.A.29) family.</text>
</comment>
<evidence type="ECO:0000256" key="7">
    <source>
        <dbReference type="ARBA" id="ARBA00023128"/>
    </source>
</evidence>
<protein>
    <recommendedName>
        <fullName evidence="9">Citrate transport protein</fullName>
    </recommendedName>
</protein>
<dbReference type="Proteomes" id="UP001458880">
    <property type="component" value="Unassembled WGS sequence"/>
</dbReference>
<feature type="repeat" description="Solcar" evidence="10">
    <location>
        <begin position="1"/>
        <end position="39"/>
    </location>
</feature>
<dbReference type="Gene3D" id="1.50.40.10">
    <property type="entry name" value="Mitochondrial carrier domain"/>
    <property type="match status" value="1"/>
</dbReference>
<feature type="repeat" description="Solcar" evidence="10">
    <location>
        <begin position="56"/>
        <end position="141"/>
    </location>
</feature>
<dbReference type="GO" id="GO:0071913">
    <property type="term" value="F:citrate secondary active transmembrane transporter activity"/>
    <property type="evidence" value="ECO:0007669"/>
    <property type="project" value="TreeGrafter"/>
</dbReference>
<keyword evidence="4 10" id="KW-0812">Transmembrane</keyword>
<dbReference type="PANTHER" id="PTHR45788">
    <property type="entry name" value="SUCCINATE/FUMARATE MITOCHONDRIAL TRANSPORTER-RELATED"/>
    <property type="match status" value="1"/>
</dbReference>
<evidence type="ECO:0000256" key="6">
    <source>
        <dbReference type="ARBA" id="ARBA00022989"/>
    </source>
</evidence>
<evidence type="ECO:0000256" key="10">
    <source>
        <dbReference type="PROSITE-ProRule" id="PRU00282"/>
    </source>
</evidence>
<evidence type="ECO:0000256" key="1">
    <source>
        <dbReference type="ARBA" id="ARBA00004225"/>
    </source>
</evidence>
<gene>
    <name evidence="13" type="ORF">QE152_g3647</name>
</gene>
<evidence type="ECO:0000256" key="4">
    <source>
        <dbReference type="ARBA" id="ARBA00022692"/>
    </source>
</evidence>